<dbReference type="AlphaFoldDB" id="A0A699KB41"/>
<proteinExistence type="predicted"/>
<comment type="caution">
    <text evidence="1">The sequence shown here is derived from an EMBL/GenBank/DDBJ whole genome shotgun (WGS) entry which is preliminary data.</text>
</comment>
<dbReference type="SUPFAM" id="SSF55031">
    <property type="entry name" value="Bacterial exopeptidase dimerisation domain"/>
    <property type="match status" value="1"/>
</dbReference>
<sequence length="115" mass="12895">VSSVAYVSGGGALNVIPPYVELAGTLRSLTTEGMQRLQQRLKEEKWLYPEVELIKRIQMIFKPCCGRLSNYWTDKKPAVVNQIEGRGKSEVNAGLYLGAIGWKNQYLATCKSSWN</sequence>
<gene>
    <name evidence="1" type="ORF">Tci_656552</name>
</gene>
<organism evidence="1">
    <name type="scientific">Tanacetum cinerariifolium</name>
    <name type="common">Dalmatian daisy</name>
    <name type="synonym">Chrysanthemum cinerariifolium</name>
    <dbReference type="NCBI Taxonomy" id="118510"/>
    <lineage>
        <taxon>Eukaryota</taxon>
        <taxon>Viridiplantae</taxon>
        <taxon>Streptophyta</taxon>
        <taxon>Embryophyta</taxon>
        <taxon>Tracheophyta</taxon>
        <taxon>Spermatophyta</taxon>
        <taxon>Magnoliopsida</taxon>
        <taxon>eudicotyledons</taxon>
        <taxon>Gunneridae</taxon>
        <taxon>Pentapetalae</taxon>
        <taxon>asterids</taxon>
        <taxon>campanulids</taxon>
        <taxon>Asterales</taxon>
        <taxon>Asteraceae</taxon>
        <taxon>Asteroideae</taxon>
        <taxon>Anthemideae</taxon>
        <taxon>Anthemidinae</taxon>
        <taxon>Tanacetum</taxon>
    </lineage>
</organism>
<dbReference type="InterPro" id="IPR036264">
    <property type="entry name" value="Bact_exopeptidase_dim_dom"/>
</dbReference>
<dbReference type="GO" id="GO:0016787">
    <property type="term" value="F:hydrolase activity"/>
    <property type="evidence" value="ECO:0007669"/>
    <property type="project" value="UniProtKB-KW"/>
</dbReference>
<feature type="non-terminal residue" evidence="1">
    <location>
        <position position="1"/>
    </location>
</feature>
<accession>A0A699KB41</accession>
<dbReference type="EMBL" id="BKCJ010499246">
    <property type="protein sequence ID" value="GFA84580.1"/>
    <property type="molecule type" value="Genomic_DNA"/>
</dbReference>
<evidence type="ECO:0000313" key="1">
    <source>
        <dbReference type="EMBL" id="GFA84580.1"/>
    </source>
</evidence>
<keyword evidence="1" id="KW-0378">Hydrolase</keyword>
<protein>
    <submittedName>
        <fullName evidence="1">IAA-amino acid hydrolase ILR1-like 5</fullName>
    </submittedName>
</protein>
<dbReference type="Gene3D" id="3.30.70.360">
    <property type="match status" value="1"/>
</dbReference>
<name>A0A699KB41_TANCI</name>
<reference evidence="1" key="1">
    <citation type="journal article" date="2019" name="Sci. Rep.">
        <title>Draft genome of Tanacetum cinerariifolium, the natural source of mosquito coil.</title>
        <authorList>
            <person name="Yamashiro T."/>
            <person name="Shiraishi A."/>
            <person name="Satake H."/>
            <person name="Nakayama K."/>
        </authorList>
    </citation>
    <scope>NUCLEOTIDE SEQUENCE</scope>
</reference>